<evidence type="ECO:0000256" key="5">
    <source>
        <dbReference type="ARBA" id="ARBA00022723"/>
    </source>
</evidence>
<reference evidence="12" key="1">
    <citation type="submission" date="2023-03" db="EMBL/GenBank/DDBJ databases">
        <title>Draft genome sequence of a Mycolicibacterium mageritense strain H4_3_1 isolated from a hybrid biological-inorganic system reactor.</title>
        <authorList>
            <person name="Feng X."/>
            <person name="Kazama D."/>
            <person name="Sato K."/>
            <person name="Kobayashi H."/>
        </authorList>
    </citation>
    <scope>NUCLEOTIDE SEQUENCE</scope>
    <source>
        <strain evidence="12">H4_3_1</strain>
    </source>
</reference>
<evidence type="ECO:0000313" key="13">
    <source>
        <dbReference type="Proteomes" id="UP001241092"/>
    </source>
</evidence>
<proteinExistence type="inferred from homology"/>
<dbReference type="REBASE" id="699928">
    <property type="entry name" value="M.MmaH431DndAP"/>
</dbReference>
<dbReference type="SUPFAM" id="SSF53383">
    <property type="entry name" value="PLP-dependent transferases"/>
    <property type="match status" value="1"/>
</dbReference>
<dbReference type="GO" id="GO:0051536">
    <property type="term" value="F:iron-sulfur cluster binding"/>
    <property type="evidence" value="ECO:0007669"/>
    <property type="project" value="UniProtKB-KW"/>
</dbReference>
<dbReference type="InterPro" id="IPR015421">
    <property type="entry name" value="PyrdxlP-dep_Trfase_major"/>
</dbReference>
<dbReference type="Pfam" id="PF00266">
    <property type="entry name" value="Aminotran_5"/>
    <property type="match status" value="1"/>
</dbReference>
<dbReference type="AlphaFoldDB" id="A0AAI8XPB5"/>
<evidence type="ECO:0000256" key="7">
    <source>
        <dbReference type="ARBA" id="ARBA00023004"/>
    </source>
</evidence>
<dbReference type="FunFam" id="3.40.640.10:FF:000084">
    <property type="entry name" value="IscS-like cysteine desulfurase"/>
    <property type="match status" value="1"/>
</dbReference>
<organism evidence="12 13">
    <name type="scientific">Mycolicibacterium mageritense</name>
    <name type="common">Mycobacterium mageritense</name>
    <dbReference type="NCBI Taxonomy" id="53462"/>
    <lineage>
        <taxon>Bacteria</taxon>
        <taxon>Bacillati</taxon>
        <taxon>Actinomycetota</taxon>
        <taxon>Actinomycetes</taxon>
        <taxon>Mycobacteriales</taxon>
        <taxon>Mycobacteriaceae</taxon>
        <taxon>Mycolicibacterium</taxon>
    </lineage>
</organism>
<name>A0AAI8XPB5_MYCME</name>
<dbReference type="Gene3D" id="1.10.260.50">
    <property type="match status" value="1"/>
</dbReference>
<dbReference type="Proteomes" id="UP001241092">
    <property type="component" value="Chromosome"/>
</dbReference>
<dbReference type="Gene3D" id="3.40.640.10">
    <property type="entry name" value="Type I PLP-dependent aspartate aminotransferase-like (Major domain)"/>
    <property type="match status" value="1"/>
</dbReference>
<dbReference type="EC" id="2.8.1.7" evidence="3"/>
<comment type="similarity">
    <text evidence="2">Belongs to the class-V pyridoxal-phosphate-dependent aminotransferase family. NifS/IscS subfamily.</text>
</comment>
<evidence type="ECO:0000256" key="2">
    <source>
        <dbReference type="ARBA" id="ARBA00006490"/>
    </source>
</evidence>
<sequence length="395" mass="41964">MTVTIATDKPAEQAGTPPARPVYLDFNATTPVDDRVAREVMTYLSYEFGNAGSRTHNYGQIAKERVNRARAEVAAVVAANADEVVFTSGATESDNIAILGLTAHGIATGKRHIVSTQIEHKAVLEPLEVLRKQGFDVELLSPNEGGWVSADQVAAAVREDTLLVSVMAVNNETGVIQPIDEIASVLANHEAYFHVDAAQAFGKLIDLLRERRVDLMSLSGHKIGAPKGIGALITRRRGFKRPPLEPLMHGGGQERGLRPGTLPVALIAGLGLAAKLAMEEGAERTRLCAQTKRNLLQALQPLGIVLNGDPSRTIASSVNFSVPGIDSEAAIVALKDVVAISNGSACTSQSYEPSHVLAAARLADERIAGALRLSWGAETSSVPFAEIARRLASLR</sequence>
<dbReference type="PIRSF" id="PIRSF005572">
    <property type="entry name" value="NifS"/>
    <property type="match status" value="1"/>
</dbReference>
<evidence type="ECO:0000256" key="8">
    <source>
        <dbReference type="ARBA" id="ARBA00023014"/>
    </source>
</evidence>
<accession>A0AAI8XPB5</accession>
<dbReference type="InterPro" id="IPR017644">
    <property type="entry name" value="Cysteine_desulfurase_DndA"/>
</dbReference>
<dbReference type="InterPro" id="IPR015422">
    <property type="entry name" value="PyrdxlP-dep_Trfase_small"/>
</dbReference>
<gene>
    <name evidence="12" type="primary">iscS_1</name>
    <name evidence="12" type="ORF">hbim_03712</name>
</gene>
<dbReference type="PROSITE" id="PS00595">
    <property type="entry name" value="AA_TRANSFER_CLASS_5"/>
    <property type="match status" value="1"/>
</dbReference>
<keyword evidence="8" id="KW-0411">Iron-sulfur</keyword>
<evidence type="ECO:0000313" key="12">
    <source>
        <dbReference type="EMBL" id="BDY29772.1"/>
    </source>
</evidence>
<dbReference type="InterPro" id="IPR015424">
    <property type="entry name" value="PyrdxlP-dep_Trfase"/>
</dbReference>
<dbReference type="EMBL" id="AP027452">
    <property type="protein sequence ID" value="BDY29772.1"/>
    <property type="molecule type" value="Genomic_DNA"/>
</dbReference>
<dbReference type="PANTHER" id="PTHR11601:SF34">
    <property type="entry name" value="CYSTEINE DESULFURASE"/>
    <property type="match status" value="1"/>
</dbReference>
<evidence type="ECO:0000256" key="9">
    <source>
        <dbReference type="ARBA" id="ARBA00050776"/>
    </source>
</evidence>
<dbReference type="GO" id="GO:0031071">
    <property type="term" value="F:cysteine desulfurase activity"/>
    <property type="evidence" value="ECO:0007669"/>
    <property type="project" value="UniProtKB-EC"/>
</dbReference>
<dbReference type="NCBIfam" id="TIGR03235">
    <property type="entry name" value="DNA_S_dndA"/>
    <property type="match status" value="1"/>
</dbReference>
<evidence type="ECO:0000256" key="1">
    <source>
        <dbReference type="ARBA" id="ARBA00001933"/>
    </source>
</evidence>
<dbReference type="Gene3D" id="3.90.1150.10">
    <property type="entry name" value="Aspartate Aminotransferase, domain 1"/>
    <property type="match status" value="1"/>
</dbReference>
<keyword evidence="6" id="KW-0663">Pyridoxal phosphate</keyword>
<dbReference type="InterPro" id="IPR020578">
    <property type="entry name" value="Aminotrans_V_PyrdxlP_BS"/>
</dbReference>
<evidence type="ECO:0000259" key="11">
    <source>
        <dbReference type="Pfam" id="PF00266"/>
    </source>
</evidence>
<keyword evidence="7" id="KW-0408">Iron</keyword>
<comment type="catalytic activity">
    <reaction evidence="9">
        <text>(sulfur carrier)-H + L-cysteine = (sulfur carrier)-SH + L-alanine</text>
        <dbReference type="Rhea" id="RHEA:43892"/>
        <dbReference type="Rhea" id="RHEA-COMP:14737"/>
        <dbReference type="Rhea" id="RHEA-COMP:14739"/>
        <dbReference type="ChEBI" id="CHEBI:29917"/>
        <dbReference type="ChEBI" id="CHEBI:35235"/>
        <dbReference type="ChEBI" id="CHEBI:57972"/>
        <dbReference type="ChEBI" id="CHEBI:64428"/>
        <dbReference type="EC" id="2.8.1.7"/>
    </reaction>
</comment>
<dbReference type="InterPro" id="IPR000192">
    <property type="entry name" value="Aminotrans_V_dom"/>
</dbReference>
<evidence type="ECO:0000256" key="6">
    <source>
        <dbReference type="ARBA" id="ARBA00022898"/>
    </source>
</evidence>
<feature type="domain" description="Aminotransferase class V" evidence="11">
    <location>
        <begin position="22"/>
        <end position="376"/>
    </location>
</feature>
<dbReference type="RefSeq" id="WP_286210983.1">
    <property type="nucleotide sequence ID" value="NZ_AP027452.1"/>
</dbReference>
<evidence type="ECO:0000256" key="4">
    <source>
        <dbReference type="ARBA" id="ARBA00022679"/>
    </source>
</evidence>
<dbReference type="InterPro" id="IPR016454">
    <property type="entry name" value="Cysteine_dSase"/>
</dbReference>
<evidence type="ECO:0000256" key="3">
    <source>
        <dbReference type="ARBA" id="ARBA00012239"/>
    </source>
</evidence>
<dbReference type="GO" id="GO:0046872">
    <property type="term" value="F:metal ion binding"/>
    <property type="evidence" value="ECO:0007669"/>
    <property type="project" value="UniProtKB-KW"/>
</dbReference>
<evidence type="ECO:0000256" key="10">
    <source>
        <dbReference type="RuleBase" id="RU004504"/>
    </source>
</evidence>
<comment type="cofactor">
    <cofactor evidence="1 10">
        <name>pyridoxal 5'-phosphate</name>
        <dbReference type="ChEBI" id="CHEBI:597326"/>
    </cofactor>
</comment>
<protein>
    <recommendedName>
        <fullName evidence="3">cysteine desulfurase</fullName>
        <ecNumber evidence="3">2.8.1.7</ecNumber>
    </recommendedName>
</protein>
<keyword evidence="5" id="KW-0479">Metal-binding</keyword>
<dbReference type="PANTHER" id="PTHR11601">
    <property type="entry name" value="CYSTEINE DESULFURYLASE FAMILY MEMBER"/>
    <property type="match status" value="1"/>
</dbReference>
<keyword evidence="4 12" id="KW-0808">Transferase</keyword>